<dbReference type="GO" id="GO:0020037">
    <property type="term" value="F:heme binding"/>
    <property type="evidence" value="ECO:0007669"/>
    <property type="project" value="InterPro"/>
</dbReference>
<dbReference type="CDD" id="cd11063">
    <property type="entry name" value="CYP52"/>
    <property type="match status" value="1"/>
</dbReference>
<keyword evidence="5 7" id="KW-0408">Iron</keyword>
<evidence type="ECO:0000256" key="6">
    <source>
        <dbReference type="ARBA" id="ARBA00023033"/>
    </source>
</evidence>
<evidence type="ECO:0000256" key="8">
    <source>
        <dbReference type="RuleBase" id="RU000461"/>
    </source>
</evidence>
<organism evidence="9 10">
    <name type="scientific">Cytospora mali</name>
    <name type="common">Apple Valsa canker fungus</name>
    <name type="synonym">Valsa mali</name>
    <dbReference type="NCBI Taxonomy" id="578113"/>
    <lineage>
        <taxon>Eukaryota</taxon>
        <taxon>Fungi</taxon>
        <taxon>Dikarya</taxon>
        <taxon>Ascomycota</taxon>
        <taxon>Pezizomycotina</taxon>
        <taxon>Sordariomycetes</taxon>
        <taxon>Sordariomycetidae</taxon>
        <taxon>Diaporthales</taxon>
        <taxon>Cytosporaceae</taxon>
        <taxon>Cytospora</taxon>
    </lineage>
</organism>
<dbReference type="OrthoDB" id="1470350at2759"/>
<comment type="similarity">
    <text evidence="2 8">Belongs to the cytochrome P450 family.</text>
</comment>
<dbReference type="InterPro" id="IPR047146">
    <property type="entry name" value="Cyt_P450_E_CYP52_fungi"/>
</dbReference>
<keyword evidence="3 7" id="KW-0479">Metal-binding</keyword>
<dbReference type="InterPro" id="IPR002401">
    <property type="entry name" value="Cyt_P450_E_grp-I"/>
</dbReference>
<sequence>MLDFFEHAQVISRHLTHRACSNGIMALYQDFDRNGALVSLFIVGLSILVIQRIRYRLKLRNLAKINNCKPIVRWPLRDPFLGLDYWWALNQAAKRKRLLNWLREQYDKYGSTYYTRLHITDVITTCDPDNLKAMHTTRYEDFAVDQRRELAFLPLLGRHSVLLSNGHEWERKRAMLRPSFSREQYTNTALYEKHVSRLIGAIKESPDFKVNLARLFLCLTVDITSDIMFDKSIELLVDDKHNLLDNMTNSAEGGHASWLLVWLTKFVHQPVYHNSVAEVRKFMQEYLIEDAINFRKSLQPGQSSSPKTSTSKEPKSSSRAIYLEAVASSTDDPKVMLDELTTILFAGRDTTAALMTNLFFLFSRHPEIWAKVREEVAILGGEKPTHEQLKSLHYLQSCLKEALRLHPVIPINTRMAIRDTVLPKGGGPDGQSPIVVPKGTNVAFHVTALHRRNELWGDDAEEFKPERWTTLQVGWIYQPFGMGPRNCPGQHLSLAEAAYTTCRLAQEFDQMNALEDGPWEELISLTCTSASGAQVEMVPA</sequence>
<evidence type="ECO:0000256" key="3">
    <source>
        <dbReference type="ARBA" id="ARBA00022723"/>
    </source>
</evidence>
<dbReference type="Gene3D" id="1.10.630.10">
    <property type="entry name" value="Cytochrome P450"/>
    <property type="match status" value="1"/>
</dbReference>
<dbReference type="GO" id="GO:0016705">
    <property type="term" value="F:oxidoreductase activity, acting on paired donors, with incorporation or reduction of molecular oxygen"/>
    <property type="evidence" value="ECO:0007669"/>
    <property type="project" value="InterPro"/>
</dbReference>
<keyword evidence="10" id="KW-1185">Reference proteome</keyword>
<protein>
    <submittedName>
        <fullName evidence="9">Cytochrome P450 52A13</fullName>
    </submittedName>
</protein>
<keyword evidence="4 8" id="KW-0560">Oxidoreductase</keyword>
<dbReference type="AlphaFoldDB" id="A0A194W5Z4"/>
<keyword evidence="7 8" id="KW-0349">Heme</keyword>
<dbReference type="PROSITE" id="PS00086">
    <property type="entry name" value="CYTOCHROME_P450"/>
    <property type="match status" value="1"/>
</dbReference>
<evidence type="ECO:0000256" key="4">
    <source>
        <dbReference type="ARBA" id="ARBA00023002"/>
    </source>
</evidence>
<name>A0A194W5Z4_CYTMA</name>
<dbReference type="PANTHER" id="PTHR24287:SF17">
    <property type="entry name" value="P450, PUTATIVE (EUROFUNG)-RELATED"/>
    <property type="match status" value="1"/>
</dbReference>
<gene>
    <name evidence="9" type="ORF">VM1G_06783</name>
</gene>
<dbReference type="PRINTS" id="PR00463">
    <property type="entry name" value="EP450I"/>
</dbReference>
<dbReference type="Proteomes" id="UP000078559">
    <property type="component" value="Chromosome 7"/>
</dbReference>
<proteinExistence type="inferred from homology"/>
<dbReference type="GO" id="GO:0004497">
    <property type="term" value="F:monooxygenase activity"/>
    <property type="evidence" value="ECO:0007669"/>
    <property type="project" value="UniProtKB-KW"/>
</dbReference>
<dbReference type="SMR" id="A0A194W5Z4"/>
<dbReference type="InterPro" id="IPR001128">
    <property type="entry name" value="Cyt_P450"/>
</dbReference>
<dbReference type="PANTHER" id="PTHR24287">
    <property type="entry name" value="P450, PUTATIVE (EUROFUNG)-RELATED"/>
    <property type="match status" value="1"/>
</dbReference>
<feature type="binding site" description="axial binding residue" evidence="7">
    <location>
        <position position="487"/>
    </location>
    <ligand>
        <name>heme</name>
        <dbReference type="ChEBI" id="CHEBI:30413"/>
    </ligand>
    <ligandPart>
        <name>Fe</name>
        <dbReference type="ChEBI" id="CHEBI:18248"/>
    </ligandPart>
</feature>
<evidence type="ECO:0000256" key="1">
    <source>
        <dbReference type="ARBA" id="ARBA00001971"/>
    </source>
</evidence>
<dbReference type="GO" id="GO:0005506">
    <property type="term" value="F:iron ion binding"/>
    <property type="evidence" value="ECO:0007669"/>
    <property type="project" value="InterPro"/>
</dbReference>
<evidence type="ECO:0000256" key="5">
    <source>
        <dbReference type="ARBA" id="ARBA00023004"/>
    </source>
</evidence>
<evidence type="ECO:0000256" key="7">
    <source>
        <dbReference type="PIRSR" id="PIRSR602401-1"/>
    </source>
</evidence>
<reference evidence="9" key="1">
    <citation type="submission" date="2014-12" db="EMBL/GenBank/DDBJ databases">
        <title>Genome Sequence of Valsa Canker Pathogens Uncovers a Specific Adaption of Colonization on Woody Bark.</title>
        <authorList>
            <person name="Yin Z."/>
            <person name="Liu H."/>
            <person name="Gao X."/>
            <person name="Li Z."/>
            <person name="Song N."/>
            <person name="Ke X."/>
            <person name="Dai Q."/>
            <person name="Wu Y."/>
            <person name="Sun Y."/>
            <person name="Xu J.-R."/>
            <person name="Kang Z.K."/>
            <person name="Wang L."/>
            <person name="Huang L."/>
        </authorList>
    </citation>
    <scope>NUCLEOTIDE SEQUENCE [LARGE SCALE GENOMIC DNA]</scope>
    <source>
        <strain evidence="9">03-8</strain>
    </source>
</reference>
<dbReference type="EMBL" id="CM003104">
    <property type="protein sequence ID" value="KUI71480.1"/>
    <property type="molecule type" value="Genomic_DNA"/>
</dbReference>
<evidence type="ECO:0000313" key="10">
    <source>
        <dbReference type="Proteomes" id="UP000078559"/>
    </source>
</evidence>
<dbReference type="InterPro" id="IPR036396">
    <property type="entry name" value="Cyt_P450_sf"/>
</dbReference>
<keyword evidence="6 8" id="KW-0503">Monooxygenase</keyword>
<evidence type="ECO:0000313" key="9">
    <source>
        <dbReference type="EMBL" id="KUI71480.1"/>
    </source>
</evidence>
<dbReference type="InterPro" id="IPR017972">
    <property type="entry name" value="Cyt_P450_CS"/>
</dbReference>
<accession>A0A194W5Z4</accession>
<evidence type="ECO:0000256" key="2">
    <source>
        <dbReference type="ARBA" id="ARBA00010617"/>
    </source>
</evidence>
<dbReference type="Pfam" id="PF00067">
    <property type="entry name" value="p450"/>
    <property type="match status" value="1"/>
</dbReference>
<comment type="cofactor">
    <cofactor evidence="1 7">
        <name>heme</name>
        <dbReference type="ChEBI" id="CHEBI:30413"/>
    </cofactor>
</comment>
<dbReference type="SUPFAM" id="SSF48264">
    <property type="entry name" value="Cytochrome P450"/>
    <property type="match status" value="1"/>
</dbReference>
<dbReference type="PRINTS" id="PR00385">
    <property type="entry name" value="P450"/>
</dbReference>